<keyword evidence="3 5" id="KW-1133">Transmembrane helix</keyword>
<evidence type="ECO:0000256" key="2">
    <source>
        <dbReference type="ARBA" id="ARBA00022692"/>
    </source>
</evidence>
<dbReference type="Proteomes" id="UP000678499">
    <property type="component" value="Unassembled WGS sequence"/>
</dbReference>
<name>A0A7R9BIH7_9CRUS</name>
<feature type="transmembrane region" description="Helical" evidence="5">
    <location>
        <begin position="688"/>
        <end position="713"/>
    </location>
</feature>
<evidence type="ECO:0000259" key="6">
    <source>
        <dbReference type="Pfam" id="PF00005"/>
    </source>
</evidence>
<feature type="domain" description="ABC-2 type transporter transmembrane" evidence="7">
    <location>
        <begin position="646"/>
        <end position="848"/>
    </location>
</feature>
<dbReference type="PANTHER" id="PTHR19229:SF185">
    <property type="entry name" value="ABC TRANSPORTER DOMAIN-CONTAINING PROTEIN"/>
    <property type="match status" value="1"/>
</dbReference>
<feature type="transmembrane region" description="Helical" evidence="5">
    <location>
        <begin position="749"/>
        <end position="767"/>
    </location>
</feature>
<dbReference type="OrthoDB" id="6512918at2759"/>
<dbReference type="Gene3D" id="3.40.50.300">
    <property type="entry name" value="P-loop containing nucleotide triphosphate hydrolases"/>
    <property type="match status" value="1"/>
</dbReference>
<comment type="subcellular location">
    <subcellularLocation>
        <location evidence="1">Membrane</location>
        <topology evidence="1">Multi-pass membrane protein</topology>
    </subcellularLocation>
</comment>
<feature type="transmembrane region" description="Helical" evidence="5">
    <location>
        <begin position="21"/>
        <end position="42"/>
    </location>
</feature>
<dbReference type="CDD" id="cd03263">
    <property type="entry name" value="ABC_subfamily_A"/>
    <property type="match status" value="1"/>
</dbReference>
<evidence type="ECO:0000256" key="4">
    <source>
        <dbReference type="ARBA" id="ARBA00023136"/>
    </source>
</evidence>
<feature type="domain" description="ABC transporter" evidence="6">
    <location>
        <begin position="925"/>
        <end position="1062"/>
    </location>
</feature>
<gene>
    <name evidence="8" type="ORF">NMOB1V02_LOCUS2696</name>
</gene>
<dbReference type="InterPro" id="IPR026082">
    <property type="entry name" value="ABCA"/>
</dbReference>
<dbReference type="GO" id="GO:0016887">
    <property type="term" value="F:ATP hydrolysis activity"/>
    <property type="evidence" value="ECO:0007669"/>
    <property type="project" value="InterPro"/>
</dbReference>
<keyword evidence="2 5" id="KW-0812">Transmembrane</keyword>
<proteinExistence type="predicted"/>
<dbReference type="EMBL" id="CAJPEX010000314">
    <property type="protein sequence ID" value="CAG0915033.1"/>
    <property type="molecule type" value="Genomic_DNA"/>
</dbReference>
<evidence type="ECO:0000313" key="8">
    <source>
        <dbReference type="EMBL" id="CAD7274881.1"/>
    </source>
</evidence>
<dbReference type="PANTHER" id="PTHR19229">
    <property type="entry name" value="ATP-BINDING CASSETTE TRANSPORTER SUBFAMILY A ABCA"/>
    <property type="match status" value="1"/>
</dbReference>
<evidence type="ECO:0008006" key="10">
    <source>
        <dbReference type="Google" id="ProtNLM"/>
    </source>
</evidence>
<organism evidence="8">
    <name type="scientific">Notodromas monacha</name>
    <dbReference type="NCBI Taxonomy" id="399045"/>
    <lineage>
        <taxon>Eukaryota</taxon>
        <taxon>Metazoa</taxon>
        <taxon>Ecdysozoa</taxon>
        <taxon>Arthropoda</taxon>
        <taxon>Crustacea</taxon>
        <taxon>Oligostraca</taxon>
        <taxon>Ostracoda</taxon>
        <taxon>Podocopa</taxon>
        <taxon>Podocopida</taxon>
        <taxon>Cypridocopina</taxon>
        <taxon>Cypridoidea</taxon>
        <taxon>Cyprididae</taxon>
        <taxon>Notodromas</taxon>
    </lineage>
</organism>
<protein>
    <recommendedName>
        <fullName evidence="10">ABC transporter domain-containing protein</fullName>
    </recommendedName>
</protein>
<dbReference type="GO" id="GO:0140359">
    <property type="term" value="F:ABC-type transporter activity"/>
    <property type="evidence" value="ECO:0007669"/>
    <property type="project" value="InterPro"/>
</dbReference>
<dbReference type="InterPro" id="IPR003439">
    <property type="entry name" value="ABC_transporter-like_ATP-bd"/>
</dbReference>
<evidence type="ECO:0000259" key="7">
    <source>
        <dbReference type="Pfam" id="PF12698"/>
    </source>
</evidence>
<evidence type="ECO:0000313" key="9">
    <source>
        <dbReference type="Proteomes" id="UP000678499"/>
    </source>
</evidence>
<reference evidence="8" key="1">
    <citation type="submission" date="2020-11" db="EMBL/GenBank/DDBJ databases">
        <authorList>
            <person name="Tran Van P."/>
        </authorList>
    </citation>
    <scope>NUCLEOTIDE SEQUENCE</scope>
</reference>
<dbReference type="Pfam" id="PF00005">
    <property type="entry name" value="ABC_tran"/>
    <property type="match status" value="1"/>
</dbReference>
<sequence>MEFFHQVKLLLWKNYLLRKRSRVFTIVELLWPLMLFLILTWVRTKELKKEWPECEHYDVVISHFEPKSMPSTGLFEFFRSAICSFNNTCHRDEFVQRSFREELIRQEAEDNFSADQKFTQVLNDFEKVQNFLMHSIDPTFLERTLRLMNYTAQVNDSAQIPDLSVLMESSWDAWLFGFPKGYEKLMNFLKKAIVPGGASENDLRWYTNSAIEVLRGLRGLQVSEPTKNLLSRLRAVDFNDPAKGDTVTQVFPGLGNETWKLIDIFWPLGCGAEFNYAGQAIQRAQKNSFDEIVNRWQFEVEENYTSDPDFSPFCNRLFHKMQSTKGVTFFWKQMKPFIAGKLLYTPSVDWTDRIMTRVNSFWGGLKEFFNLVKFLRDVLPLLDAKSLSESSFFATLRSEQGRRNFRTLIGGFSAGDNVVEGLKRLLDWVDSPEASEAHARVSSGLETFLDYSECFRFDKIQPVENEAELVALGQNLTADNKLWAGLVFYPDVDADNATNATEDNLDLASCVIPSKADHLLGNSLSKNSLGYQNNESRCADNSTMPKFVVYKIRMDGGKVDDVSGLRDRIKNQGPRFRPALDLKFITFGFAYLQDLVEQAIVQEQTLNVGGVIGDWTPPPLPGLTMQQFPYPCYIEDRFIIAIERTFPMFMVLSWVFSAAMVIRSVVYEKELRLKETMRVMGLSRGTHWVAWTISSLCVMSVSAVLLAGLLVIGRTLDNTSFAVVLLFLFSYSVATLMLSFLLSCFFSRANLAAAAGGILFFVTYLPYPFMIVWDHSVLDWQRFIGSALSNVAFGFGCDVLAEWEELGVGAHWHNLFQSPDPFNTELSLGSQILALWVDAMLYFLAAVYIEGVFPGRYGVPLPWWYPFSLSYWSGDFVGKDNKFDAEPASPGNRKVNESDPVGLTKGVEMINLRKVYDDYDKIAVDNLNLSFYENQITAFLGHNGAGKTTTISILTGLLQPTAGTAKIYGQDIRTEMDSIRKSMGVCPQHNVLFHYMTVEEHLLFYAGLKGTLSDQEMDREVQDMIRDLGLPKKRHELSCNLSGGMQRKLSIAISFLAKSRLVCHSL</sequence>
<dbReference type="InterPro" id="IPR027417">
    <property type="entry name" value="P-loop_NTPase"/>
</dbReference>
<feature type="transmembrane region" description="Helical" evidence="5">
    <location>
        <begin position="719"/>
        <end position="742"/>
    </location>
</feature>
<dbReference type="GO" id="GO:0005524">
    <property type="term" value="F:ATP binding"/>
    <property type="evidence" value="ECO:0007669"/>
    <property type="project" value="InterPro"/>
</dbReference>
<dbReference type="AlphaFoldDB" id="A0A7R9BIH7"/>
<feature type="transmembrane region" description="Helical" evidence="5">
    <location>
        <begin position="646"/>
        <end position="667"/>
    </location>
</feature>
<evidence type="ECO:0000256" key="3">
    <source>
        <dbReference type="ARBA" id="ARBA00022989"/>
    </source>
</evidence>
<dbReference type="InterPro" id="IPR013525">
    <property type="entry name" value="ABC2_TM"/>
</dbReference>
<dbReference type="Pfam" id="PF12698">
    <property type="entry name" value="ABC2_membrane_3"/>
    <property type="match status" value="1"/>
</dbReference>
<keyword evidence="4 5" id="KW-0472">Membrane</keyword>
<feature type="transmembrane region" description="Helical" evidence="5">
    <location>
        <begin position="828"/>
        <end position="849"/>
    </location>
</feature>
<dbReference type="EMBL" id="OA882351">
    <property type="protein sequence ID" value="CAD7274881.1"/>
    <property type="molecule type" value="Genomic_DNA"/>
</dbReference>
<dbReference type="SUPFAM" id="SSF52540">
    <property type="entry name" value="P-loop containing nucleoside triphosphate hydrolases"/>
    <property type="match status" value="1"/>
</dbReference>
<evidence type="ECO:0000256" key="5">
    <source>
        <dbReference type="SAM" id="Phobius"/>
    </source>
</evidence>
<keyword evidence="9" id="KW-1185">Reference proteome</keyword>
<evidence type="ECO:0000256" key="1">
    <source>
        <dbReference type="ARBA" id="ARBA00004141"/>
    </source>
</evidence>
<dbReference type="GO" id="GO:0005319">
    <property type="term" value="F:lipid transporter activity"/>
    <property type="evidence" value="ECO:0007669"/>
    <property type="project" value="TreeGrafter"/>
</dbReference>
<dbReference type="GO" id="GO:0016020">
    <property type="term" value="C:membrane"/>
    <property type="evidence" value="ECO:0007669"/>
    <property type="project" value="UniProtKB-SubCell"/>
</dbReference>
<accession>A0A7R9BIH7</accession>